<dbReference type="Gene3D" id="3.10.450.160">
    <property type="entry name" value="inner membrane protein cigr"/>
    <property type="match status" value="1"/>
</dbReference>
<keyword evidence="2" id="KW-0812">Transmembrane</keyword>
<proteinExistence type="predicted"/>
<name>A0ABV6QYZ7_9CAUL</name>
<feature type="signal peptide" evidence="3">
    <location>
        <begin position="1"/>
        <end position="23"/>
    </location>
</feature>
<keyword evidence="2" id="KW-1133">Transmembrane helix</keyword>
<evidence type="ECO:0000313" key="5">
    <source>
        <dbReference type="Proteomes" id="UP001589906"/>
    </source>
</evidence>
<evidence type="ECO:0000313" key="4">
    <source>
        <dbReference type="EMBL" id="MFC0632597.1"/>
    </source>
</evidence>
<keyword evidence="5" id="KW-1185">Reference proteome</keyword>
<evidence type="ECO:0000256" key="2">
    <source>
        <dbReference type="SAM" id="Phobius"/>
    </source>
</evidence>
<evidence type="ECO:0000256" key="1">
    <source>
        <dbReference type="SAM" id="Coils"/>
    </source>
</evidence>
<dbReference type="Pfam" id="PF11776">
    <property type="entry name" value="RcnB"/>
    <property type="match status" value="1"/>
</dbReference>
<gene>
    <name evidence="4" type="ORF">ACFFGE_01710</name>
</gene>
<dbReference type="EMBL" id="JBHLSW010000003">
    <property type="protein sequence ID" value="MFC0632597.1"/>
    <property type="molecule type" value="Genomic_DNA"/>
</dbReference>
<feature type="chain" id="PRO_5047341600" evidence="3">
    <location>
        <begin position="24"/>
        <end position="157"/>
    </location>
</feature>
<accession>A0ABV6QYZ7</accession>
<keyword evidence="3" id="KW-0732">Signal</keyword>
<comment type="caution">
    <text evidence="4">The sequence shown here is derived from an EMBL/GenBank/DDBJ whole genome shotgun (WGS) entry which is preliminary data.</text>
</comment>
<protein>
    <submittedName>
        <fullName evidence="4">RcnB family protein</fullName>
    </submittedName>
</protein>
<dbReference type="RefSeq" id="WP_376833692.1">
    <property type="nucleotide sequence ID" value="NZ_JBHLSW010000003.1"/>
</dbReference>
<keyword evidence="2" id="KW-0472">Membrane</keyword>
<dbReference type="Proteomes" id="UP001589906">
    <property type="component" value="Unassembled WGS sequence"/>
</dbReference>
<dbReference type="InterPro" id="IPR024572">
    <property type="entry name" value="RcnB"/>
</dbReference>
<feature type="transmembrane region" description="Helical" evidence="2">
    <location>
        <begin position="138"/>
        <end position="156"/>
    </location>
</feature>
<evidence type="ECO:0000256" key="3">
    <source>
        <dbReference type="SAM" id="SignalP"/>
    </source>
</evidence>
<feature type="coiled-coil region" evidence="1">
    <location>
        <begin position="36"/>
        <end position="63"/>
    </location>
</feature>
<reference evidence="4 5" key="1">
    <citation type="submission" date="2024-09" db="EMBL/GenBank/DDBJ databases">
        <authorList>
            <person name="Sun Q."/>
            <person name="Mori K."/>
        </authorList>
    </citation>
    <scope>NUCLEOTIDE SEQUENCE [LARGE SCALE GENOMIC DNA]</scope>
    <source>
        <strain evidence="4 5">NCAIM B.02621</strain>
    </source>
</reference>
<organism evidence="4 5">
    <name type="scientific">Brevundimonas balnearis</name>
    <dbReference type="NCBI Taxonomy" id="1572858"/>
    <lineage>
        <taxon>Bacteria</taxon>
        <taxon>Pseudomonadati</taxon>
        <taxon>Pseudomonadota</taxon>
        <taxon>Alphaproteobacteria</taxon>
        <taxon>Caulobacterales</taxon>
        <taxon>Caulobacteraceae</taxon>
        <taxon>Brevundimonas</taxon>
    </lineage>
</organism>
<keyword evidence="1" id="KW-0175">Coiled coil</keyword>
<sequence length="157" mass="18407">MNKFATAALAATLALGTVGVAGAAEAQSRRDAREWRQDQREDRRELRQDRREFRQDQRQDRREFRQEVRQYERWQRAQRRYSAPRYVPPRGYYARSWGYGQALPPAYRGRQYVVYDYNRYGLRAPPRGYHYVRTGDDVVLAAVATGVITAVIAGLFN</sequence>